<name>A0A6J5M6E6_9CAUD</name>
<dbReference type="EMBL" id="LR796352">
    <property type="protein sequence ID" value="CAB4139409.1"/>
    <property type="molecule type" value="Genomic_DNA"/>
</dbReference>
<accession>A0A6J5M6E6</accession>
<sequence length="208" mass="22414">MPVTYPLSLPTNVGIANITLMAKQAVAVTSSPFTFQQQIFKHPGEAWEASVSLPPMLRDDAANWVAFLVSLKGQFGTFLLGDPNCRTVRGAVGSATVLINLARTPGQDTLSLKGLPINTTGVFEPMDYIQLGSGSTATLHMVLSRASSNASGITVVDIWPAVKRNVAVNEAVVYTNTVGRWRLKDNISQWQIDNISSYGITFDCIEAI</sequence>
<organism evidence="1">
    <name type="scientific">uncultured Caudovirales phage</name>
    <dbReference type="NCBI Taxonomy" id="2100421"/>
    <lineage>
        <taxon>Viruses</taxon>
        <taxon>Duplodnaviria</taxon>
        <taxon>Heunggongvirae</taxon>
        <taxon>Uroviricota</taxon>
        <taxon>Caudoviricetes</taxon>
        <taxon>Peduoviridae</taxon>
        <taxon>Maltschvirus</taxon>
        <taxon>Maltschvirus maltsch</taxon>
    </lineage>
</organism>
<gene>
    <name evidence="1" type="ORF">UFOVP346_44</name>
</gene>
<reference evidence="1" key="1">
    <citation type="submission" date="2020-04" db="EMBL/GenBank/DDBJ databases">
        <authorList>
            <person name="Chiriac C."/>
            <person name="Salcher M."/>
            <person name="Ghai R."/>
            <person name="Kavagutti S V."/>
        </authorList>
    </citation>
    <scope>NUCLEOTIDE SEQUENCE</scope>
</reference>
<proteinExistence type="predicted"/>
<evidence type="ECO:0000313" key="1">
    <source>
        <dbReference type="EMBL" id="CAB4139409.1"/>
    </source>
</evidence>
<protein>
    <submittedName>
        <fullName evidence="1">Uncharacterized protein</fullName>
    </submittedName>
</protein>